<reference evidence="2 3" key="1">
    <citation type="submission" date="2015-07" db="EMBL/GenBank/DDBJ databases">
        <title>A draft genome sequence of Mycobacterium wolinskyi.</title>
        <authorList>
            <person name="de Man T.J."/>
            <person name="Perry K.A."/>
            <person name="Coulliette A.D."/>
            <person name="Jensen B."/>
            <person name="Toney N.C."/>
            <person name="Limbago B.M."/>
            <person name="Noble-Wang J."/>
        </authorList>
    </citation>
    <scope>NUCLEOTIDE SEQUENCE [LARGE SCALE GENOMIC DNA]</scope>
    <source>
        <strain evidence="2 3">CDC_01</strain>
    </source>
</reference>
<organism evidence="2 3">
    <name type="scientific">Mycolicibacterium wolinskyi</name>
    <dbReference type="NCBI Taxonomy" id="59750"/>
    <lineage>
        <taxon>Bacteria</taxon>
        <taxon>Bacillati</taxon>
        <taxon>Actinomycetota</taxon>
        <taxon>Actinomycetes</taxon>
        <taxon>Mycobacteriales</taxon>
        <taxon>Mycobacteriaceae</taxon>
        <taxon>Mycolicibacterium</taxon>
    </lineage>
</organism>
<evidence type="ECO:0000313" key="2">
    <source>
        <dbReference type="EMBL" id="KWX24566.1"/>
    </source>
</evidence>
<protein>
    <recommendedName>
        <fullName evidence="4">DUF1772 domain-containing protein</fullName>
    </recommendedName>
</protein>
<accession>A0A132PQG0</accession>
<keyword evidence="3" id="KW-1185">Reference proteome</keyword>
<feature type="transmembrane region" description="Helical" evidence="1">
    <location>
        <begin position="80"/>
        <end position="101"/>
    </location>
</feature>
<feature type="transmembrane region" description="Helical" evidence="1">
    <location>
        <begin position="6"/>
        <end position="28"/>
    </location>
</feature>
<name>A0A132PQG0_9MYCO</name>
<evidence type="ECO:0000313" key="3">
    <source>
        <dbReference type="Proteomes" id="UP000070612"/>
    </source>
</evidence>
<dbReference type="EMBL" id="LGTW01000004">
    <property type="protein sequence ID" value="KWX24566.1"/>
    <property type="molecule type" value="Genomic_DNA"/>
</dbReference>
<sequence>MWTPTLVLIAATTLLACTLLGGGLYEVLVIDPAWPKRPGIIQARNGGISRRRFWIPAHTVFEVLLLATLIAAWGHPDVRLALLIALVAHVVMRVWSLADFVPKAVAFEKADPVGVDEAAAVRWTRRSVLRLPLDAVTCVAMLTALVTA</sequence>
<dbReference type="RefSeq" id="WP_067846097.1">
    <property type="nucleotide sequence ID" value="NZ_LGTW01000004.1"/>
</dbReference>
<dbReference type="AlphaFoldDB" id="A0A132PQG0"/>
<gene>
    <name evidence="2" type="ORF">AFM11_07735</name>
</gene>
<proteinExistence type="predicted"/>
<evidence type="ECO:0008006" key="4">
    <source>
        <dbReference type="Google" id="ProtNLM"/>
    </source>
</evidence>
<keyword evidence="1" id="KW-0812">Transmembrane</keyword>
<comment type="caution">
    <text evidence="2">The sequence shown here is derived from an EMBL/GenBank/DDBJ whole genome shotgun (WGS) entry which is preliminary data.</text>
</comment>
<keyword evidence="1" id="KW-0472">Membrane</keyword>
<evidence type="ECO:0000256" key="1">
    <source>
        <dbReference type="SAM" id="Phobius"/>
    </source>
</evidence>
<dbReference type="PATRIC" id="fig|59750.3.peg.5396"/>
<dbReference type="Proteomes" id="UP000070612">
    <property type="component" value="Unassembled WGS sequence"/>
</dbReference>
<keyword evidence="1" id="KW-1133">Transmembrane helix</keyword>
<dbReference type="STRING" id="59750.AWC31_24360"/>
<feature type="transmembrane region" description="Helical" evidence="1">
    <location>
        <begin position="53"/>
        <end position="74"/>
    </location>
</feature>